<evidence type="ECO:0000256" key="1">
    <source>
        <dbReference type="SAM" id="Phobius"/>
    </source>
</evidence>
<gene>
    <name evidence="2" type="ORF">PCS_01783</name>
</gene>
<feature type="transmembrane region" description="Helical" evidence="1">
    <location>
        <begin position="69"/>
        <end position="96"/>
    </location>
</feature>
<reference evidence="2 3" key="1">
    <citation type="journal article" date="2013" name="Genome Announc.">
        <title>Draft Genome Sequence for Desulfovibrio africanus Strain PCS.</title>
        <authorList>
            <person name="Brown S.D."/>
            <person name="Utturkar S.M."/>
            <person name="Arkin A.P."/>
            <person name="Deutschbauer A.M."/>
            <person name="Elias D.A."/>
            <person name="Hazen T.C."/>
            <person name="Chakraborty R."/>
        </authorList>
    </citation>
    <scope>NUCLEOTIDE SEQUENCE [LARGE SCALE GENOMIC DNA]</scope>
    <source>
        <strain evidence="2 3">PCS</strain>
    </source>
</reference>
<accession>M5PT17</accession>
<dbReference type="EMBL" id="AOSV01000018">
    <property type="protein sequence ID" value="EMG37492.1"/>
    <property type="molecule type" value="Genomic_DNA"/>
</dbReference>
<proteinExistence type="predicted"/>
<keyword evidence="1" id="KW-1133">Transmembrane helix</keyword>
<organism evidence="2 3">
    <name type="scientific">Desulfocurvibacter africanus PCS</name>
    <dbReference type="NCBI Taxonomy" id="1262666"/>
    <lineage>
        <taxon>Bacteria</taxon>
        <taxon>Pseudomonadati</taxon>
        <taxon>Thermodesulfobacteriota</taxon>
        <taxon>Desulfovibrionia</taxon>
        <taxon>Desulfovibrionales</taxon>
        <taxon>Desulfovibrionaceae</taxon>
        <taxon>Desulfocurvibacter</taxon>
    </lineage>
</organism>
<dbReference type="RefSeq" id="WP_005986279.1">
    <property type="nucleotide sequence ID" value="NZ_AOSV01000018.1"/>
</dbReference>
<evidence type="ECO:0000313" key="3">
    <source>
        <dbReference type="Proteomes" id="UP000011922"/>
    </source>
</evidence>
<keyword evidence="1" id="KW-0812">Transmembrane</keyword>
<dbReference type="Proteomes" id="UP000011922">
    <property type="component" value="Unassembled WGS sequence"/>
</dbReference>
<sequence>MQTFILRPLTLLLVSLLLFGPIVYLTGQHSVLSGFNLRNYALLMAVYALMSLAAALVRKLRLLGRNSHASFVLSEVSSFFVSSIHIVTFLLAFNLWTNYRALARVHEFSTATMLQHGHNALALLLFYLALVALAKFVEIARKKTC</sequence>
<comment type="caution">
    <text evidence="2">The sequence shown here is derived from an EMBL/GenBank/DDBJ whole genome shotgun (WGS) entry which is preliminary data.</text>
</comment>
<name>M5PT17_DESAF</name>
<dbReference type="AlphaFoldDB" id="M5PT17"/>
<evidence type="ECO:0000313" key="2">
    <source>
        <dbReference type="EMBL" id="EMG37492.1"/>
    </source>
</evidence>
<feature type="transmembrane region" description="Helical" evidence="1">
    <location>
        <begin position="116"/>
        <end position="137"/>
    </location>
</feature>
<dbReference type="PATRIC" id="fig|1262666.3.peg.1807"/>
<protein>
    <submittedName>
        <fullName evidence="2">Uncharacterized protein</fullName>
    </submittedName>
</protein>
<feature type="transmembrane region" description="Helical" evidence="1">
    <location>
        <begin position="37"/>
        <end position="57"/>
    </location>
</feature>
<keyword evidence="1" id="KW-0472">Membrane</keyword>